<dbReference type="SUPFAM" id="SSF55811">
    <property type="entry name" value="Nudix"/>
    <property type="match status" value="1"/>
</dbReference>
<evidence type="ECO:0000256" key="2">
    <source>
        <dbReference type="ARBA" id="ARBA00022801"/>
    </source>
</evidence>
<dbReference type="InterPro" id="IPR054105">
    <property type="entry name" value="WHD_NrtR"/>
</dbReference>
<dbReference type="EMBL" id="CP007806">
    <property type="protein sequence ID" value="AIG26538.1"/>
    <property type="molecule type" value="Genomic_DNA"/>
</dbReference>
<proteinExistence type="inferred from homology"/>
<keyword evidence="4" id="KW-0548">Nucleotidyltransferase</keyword>
<dbReference type="PANTHER" id="PTHR43736">
    <property type="entry name" value="ADP-RIBOSE PYROPHOSPHATASE"/>
    <property type="match status" value="1"/>
</dbReference>
<dbReference type="SUPFAM" id="SSF46785">
    <property type="entry name" value="Winged helix' DNA-binding domain"/>
    <property type="match status" value="1"/>
</dbReference>
<dbReference type="STRING" id="1042163.BRLA_c022170"/>
<dbReference type="RefSeq" id="WP_003337405.1">
    <property type="nucleotide sequence ID" value="NZ_CP007806.1"/>
</dbReference>
<dbReference type="PROSITE" id="PS51462">
    <property type="entry name" value="NUDIX"/>
    <property type="match status" value="1"/>
</dbReference>
<evidence type="ECO:0000313" key="4">
    <source>
        <dbReference type="EMBL" id="AIG26538.1"/>
    </source>
</evidence>
<dbReference type="eggNOG" id="COG1051">
    <property type="taxonomic scope" value="Bacteria"/>
</dbReference>
<dbReference type="Proteomes" id="UP000005850">
    <property type="component" value="Chromosome"/>
</dbReference>
<dbReference type="Gene3D" id="3.90.79.10">
    <property type="entry name" value="Nucleoside Triphosphate Pyrophosphohydrolase"/>
    <property type="match status" value="1"/>
</dbReference>
<keyword evidence="2" id="KW-0378">Hydrolase</keyword>
<dbReference type="PROSITE" id="PS00893">
    <property type="entry name" value="NUDIX_BOX"/>
    <property type="match status" value="1"/>
</dbReference>
<dbReference type="InterPro" id="IPR036390">
    <property type="entry name" value="WH_DNA-bd_sf"/>
</dbReference>
<evidence type="ECO:0000256" key="1">
    <source>
        <dbReference type="ARBA" id="ARBA00005582"/>
    </source>
</evidence>
<sequence length="258" mass="29682">MQIPPKEKPVYRSPDGLPTDICIFTITSEPRKDTKHKSLPDRKLKILLIQRDPQSDRFPGYWAFPGGFLNEHETLDQCAERELREETHILNEKVHIKQLKAYYTPGRDPGGWIPTVAYYALVNEQALSGFKADDDAVDACLFTVEEAMSMNLAFDHNEILKDALQKIQEIMVQTNIAKEFLPEEFTLSELLQVIETVVPDFKVDRSNFSRRLVSTINRKGIIEEVRDAEGSAKYSNKYSQNPAKLYKFTDYVPFVSIY</sequence>
<dbReference type="InterPro" id="IPR036388">
    <property type="entry name" value="WH-like_DNA-bd_sf"/>
</dbReference>
<comment type="similarity">
    <text evidence="1">Belongs to the Nudix hydrolase family.</text>
</comment>
<dbReference type="GO" id="GO:0016787">
    <property type="term" value="F:hydrolase activity"/>
    <property type="evidence" value="ECO:0007669"/>
    <property type="project" value="UniProtKB-KW"/>
</dbReference>
<reference evidence="4 5" key="1">
    <citation type="journal article" date="2011" name="J. Bacteriol.">
        <title>Genome sequence of Brevibacillus laterosporus LMG 15441, a pathogen of invertebrates.</title>
        <authorList>
            <person name="Djukic M."/>
            <person name="Poehlein A."/>
            <person name="Thurmer A."/>
            <person name="Daniel R."/>
        </authorList>
    </citation>
    <scope>NUCLEOTIDE SEQUENCE [LARGE SCALE GENOMIC DNA]</scope>
    <source>
        <strain evidence="4 5">LMG 15441</strain>
    </source>
</reference>
<evidence type="ECO:0000313" key="5">
    <source>
        <dbReference type="Proteomes" id="UP000005850"/>
    </source>
</evidence>
<name>A0A075R5V5_BRELA</name>
<dbReference type="AlphaFoldDB" id="A0A075R5V5"/>
<dbReference type="Gene3D" id="1.10.10.10">
    <property type="entry name" value="Winged helix-like DNA-binding domain superfamily/Winged helix DNA-binding domain"/>
    <property type="match status" value="1"/>
</dbReference>
<protein>
    <submittedName>
        <fullName evidence="4">Bifunctional nicotinamide mononucleotide adenylyltransferase/ADP-ribose pyrophosphatase</fullName>
    </submittedName>
</protein>
<evidence type="ECO:0000259" key="3">
    <source>
        <dbReference type="PROSITE" id="PS51462"/>
    </source>
</evidence>
<dbReference type="Pfam" id="PF00293">
    <property type="entry name" value="NUDIX"/>
    <property type="match status" value="1"/>
</dbReference>
<feature type="domain" description="Nudix hydrolase" evidence="3">
    <location>
        <begin position="14"/>
        <end position="168"/>
    </location>
</feature>
<organism evidence="4 5">
    <name type="scientific">Brevibacillus laterosporus LMG 15441</name>
    <dbReference type="NCBI Taxonomy" id="1042163"/>
    <lineage>
        <taxon>Bacteria</taxon>
        <taxon>Bacillati</taxon>
        <taxon>Bacillota</taxon>
        <taxon>Bacilli</taxon>
        <taxon>Bacillales</taxon>
        <taxon>Paenibacillaceae</taxon>
        <taxon>Brevibacillus</taxon>
    </lineage>
</organism>
<dbReference type="GO" id="GO:0016779">
    <property type="term" value="F:nucleotidyltransferase activity"/>
    <property type="evidence" value="ECO:0007669"/>
    <property type="project" value="UniProtKB-KW"/>
</dbReference>
<dbReference type="HOGENOM" id="CLU_037162_3_1_9"/>
<dbReference type="PANTHER" id="PTHR43736:SF1">
    <property type="entry name" value="DIHYDRONEOPTERIN TRIPHOSPHATE DIPHOSPHATASE"/>
    <property type="match status" value="1"/>
</dbReference>
<gene>
    <name evidence="4" type="ORF">BRLA_c022170</name>
</gene>
<dbReference type="KEGG" id="blr:BRLA_c022170"/>
<dbReference type="InterPro" id="IPR015797">
    <property type="entry name" value="NUDIX_hydrolase-like_dom_sf"/>
</dbReference>
<dbReference type="CDD" id="cd18873">
    <property type="entry name" value="NUDIX_NadM_like"/>
    <property type="match status" value="1"/>
</dbReference>
<dbReference type="Pfam" id="PF21906">
    <property type="entry name" value="WHD_NrtR"/>
    <property type="match status" value="1"/>
</dbReference>
<keyword evidence="4" id="KW-0808">Transferase</keyword>
<keyword evidence="5" id="KW-1185">Reference proteome</keyword>
<accession>A0A075R5V5</accession>
<dbReference type="InterPro" id="IPR000086">
    <property type="entry name" value="NUDIX_hydrolase_dom"/>
</dbReference>
<dbReference type="InterPro" id="IPR020084">
    <property type="entry name" value="NUDIX_hydrolase_CS"/>
</dbReference>